<keyword evidence="1" id="KW-1133">Transmembrane helix</keyword>
<evidence type="ECO:0000256" key="1">
    <source>
        <dbReference type="SAM" id="Phobius"/>
    </source>
</evidence>
<proteinExistence type="predicted"/>
<keyword evidence="1" id="KW-0812">Transmembrane</keyword>
<gene>
    <name evidence="2" type="ORF">NBRC116591_32950</name>
</gene>
<feature type="transmembrane region" description="Helical" evidence="1">
    <location>
        <begin position="6"/>
        <end position="24"/>
    </location>
</feature>
<evidence type="ECO:0008006" key="4">
    <source>
        <dbReference type="Google" id="ProtNLM"/>
    </source>
</evidence>
<name>A0ABQ0ACV3_9GAMM</name>
<dbReference type="EMBL" id="BAABWN010000012">
    <property type="protein sequence ID" value="GAA6169484.1"/>
    <property type="molecule type" value="Genomic_DNA"/>
</dbReference>
<comment type="caution">
    <text evidence="2">The sequence shown here is derived from an EMBL/GenBank/DDBJ whole genome shotgun (WGS) entry which is preliminary data.</text>
</comment>
<organism evidence="2 3">
    <name type="scientific">Sessilibacter corallicola</name>
    <dbReference type="NCBI Taxonomy" id="2904075"/>
    <lineage>
        <taxon>Bacteria</taxon>
        <taxon>Pseudomonadati</taxon>
        <taxon>Pseudomonadota</taxon>
        <taxon>Gammaproteobacteria</taxon>
        <taxon>Cellvibrionales</taxon>
        <taxon>Cellvibrionaceae</taxon>
        <taxon>Sessilibacter</taxon>
    </lineage>
</organism>
<keyword evidence="3" id="KW-1185">Reference proteome</keyword>
<evidence type="ECO:0000313" key="2">
    <source>
        <dbReference type="EMBL" id="GAA6169484.1"/>
    </source>
</evidence>
<accession>A0ABQ0ACV3</accession>
<sequence>MTGQEFMGLIVGLCVIGLLGKLLEQLLRELYKLYKATARVVVGVAGAVGTYIFTSAVFGIPITELTWTGVATGVVLSALFPGASNGGGAPPA</sequence>
<keyword evidence="1" id="KW-0472">Membrane</keyword>
<dbReference type="RefSeq" id="WP_233090260.1">
    <property type="nucleotide sequence ID" value="NZ_BAABWN010000012.1"/>
</dbReference>
<evidence type="ECO:0000313" key="3">
    <source>
        <dbReference type="Proteomes" id="UP001465153"/>
    </source>
</evidence>
<dbReference type="Proteomes" id="UP001465153">
    <property type="component" value="Unassembled WGS sequence"/>
</dbReference>
<protein>
    <recommendedName>
        <fullName evidence="4">Holin</fullName>
    </recommendedName>
</protein>
<feature type="transmembrane region" description="Helical" evidence="1">
    <location>
        <begin position="36"/>
        <end position="60"/>
    </location>
</feature>
<reference evidence="2 3" key="1">
    <citation type="submission" date="2024-04" db="EMBL/GenBank/DDBJ databases">
        <title>Draft genome sequence of Sessilibacter corallicola NBRC 116591.</title>
        <authorList>
            <person name="Miyakawa T."/>
            <person name="Kusuya Y."/>
            <person name="Miura T."/>
        </authorList>
    </citation>
    <scope>NUCLEOTIDE SEQUENCE [LARGE SCALE GENOMIC DNA]</scope>
    <source>
        <strain evidence="2 3">KU-00831-HH</strain>
    </source>
</reference>